<dbReference type="Proteomes" id="UP000789375">
    <property type="component" value="Unassembled WGS sequence"/>
</dbReference>
<evidence type="ECO:0000313" key="14">
    <source>
        <dbReference type="EMBL" id="CAG8532188.1"/>
    </source>
</evidence>
<evidence type="ECO:0000256" key="7">
    <source>
        <dbReference type="ARBA" id="ARBA00023053"/>
    </source>
</evidence>
<dbReference type="Gene3D" id="1.20.1530.20">
    <property type="match status" value="1"/>
</dbReference>
<dbReference type="Pfam" id="PF00999">
    <property type="entry name" value="Na_H_Exchanger"/>
    <property type="match status" value="1"/>
</dbReference>
<dbReference type="GO" id="GO:0042391">
    <property type="term" value="P:regulation of membrane potential"/>
    <property type="evidence" value="ECO:0007669"/>
    <property type="project" value="InterPro"/>
</dbReference>
<evidence type="ECO:0000256" key="8">
    <source>
        <dbReference type="ARBA" id="ARBA00023065"/>
    </source>
</evidence>
<sequence>MAQLIEVDQVSLVASILGGFIILYGLVSFFIKERLYLSEALVSVTMGIILGPNVLKLLNPMNWGPKDDITHDLLRIVIAVQVMFSGVALPKAYPVKEWKTLLILYLPVMTYMWAVSGLLIRWLIPNINFLEALAIAACITPTDPILANSVVKGRFAEKHVPPHVRNLLSAESASNDGLAYPFLYLTIYLMEESSVGKAFGLWFLYSWLYQVLLSCVIGIIAGYVARKLLYLAESHRLIDKESFLVFAIALALFLMGTVSMIGSNDLLACFTAGTAFTWDDWFRKETEEAHLQEVIDMLLNLAMYVGATIPWSEFNNVDTGITVWRLTLCAILILIFRRLPIIMALMRFMPAIKTYREAAFTGWFGPIGIGAIYYLTVIKQHYELDKTNILYVTVEPVVYFTVISSILVHGITIPEAHIGESDMISSTRHEDIRKEKQREEEGEDWHHNLDIPQNIREKFKRKHANDQGKSGTFSSRYAIWDEGDSYIIENYDGEDIHVIPSAHSTSTQEQNRSYFFRRNTGSTNDSTQNSSYNQEHGRGSSKRDRGSPLEPSPQIRLESFREDDVESRESHMDAGDIIEAEMKTPKTERRKYFSNKINEDEDKRPKEIFVKNDDIFDFLRRVGLEE</sequence>
<evidence type="ECO:0000256" key="6">
    <source>
        <dbReference type="ARBA" id="ARBA00022989"/>
    </source>
</evidence>
<keyword evidence="7" id="KW-0915">Sodium</keyword>
<feature type="compositionally biased region" description="Polar residues" evidence="11">
    <location>
        <begin position="517"/>
        <end position="534"/>
    </location>
</feature>
<dbReference type="PANTHER" id="PTHR31382:SF1">
    <property type="entry name" value="SODIUM ION_PROTON EXCHANGER (EUROFUNG)"/>
    <property type="match status" value="1"/>
</dbReference>
<dbReference type="AlphaFoldDB" id="A0A9N9FGC3"/>
<feature type="region of interest" description="Disordered" evidence="11">
    <location>
        <begin position="517"/>
        <end position="583"/>
    </location>
</feature>
<keyword evidence="10" id="KW-0739">Sodium transport</keyword>
<proteinExistence type="inferred from homology"/>
<dbReference type="GO" id="GO:0015385">
    <property type="term" value="F:sodium:proton antiporter activity"/>
    <property type="evidence" value="ECO:0007669"/>
    <property type="project" value="InterPro"/>
</dbReference>
<evidence type="ECO:0000256" key="9">
    <source>
        <dbReference type="ARBA" id="ARBA00023136"/>
    </source>
</evidence>
<evidence type="ECO:0000256" key="4">
    <source>
        <dbReference type="ARBA" id="ARBA00022449"/>
    </source>
</evidence>
<dbReference type="FunFam" id="1.20.1530.20:FF:000015">
    <property type="entry name" value="Na(+)/H(+) antiporter 2"/>
    <property type="match status" value="1"/>
</dbReference>
<dbReference type="InterPro" id="IPR038770">
    <property type="entry name" value="Na+/solute_symporter_sf"/>
</dbReference>
<dbReference type="GO" id="GO:0005886">
    <property type="term" value="C:plasma membrane"/>
    <property type="evidence" value="ECO:0007669"/>
    <property type="project" value="InterPro"/>
</dbReference>
<feature type="compositionally biased region" description="Basic and acidic residues" evidence="11">
    <location>
        <begin position="558"/>
        <end position="583"/>
    </location>
</feature>
<protein>
    <submittedName>
        <fullName evidence="14">8554_t:CDS:1</fullName>
    </submittedName>
</protein>
<dbReference type="InterPro" id="IPR006153">
    <property type="entry name" value="Cation/H_exchanger_TM"/>
</dbReference>
<feature type="compositionally biased region" description="Basic and acidic residues" evidence="11">
    <location>
        <begin position="427"/>
        <end position="448"/>
    </location>
</feature>
<keyword evidence="5 12" id="KW-0812">Transmembrane</keyword>
<feature type="transmembrane region" description="Helical" evidence="12">
    <location>
        <begin position="358"/>
        <end position="377"/>
    </location>
</feature>
<comment type="subcellular location">
    <subcellularLocation>
        <location evidence="1">Membrane</location>
        <topology evidence="1">Multi-pass membrane protein</topology>
    </subcellularLocation>
</comment>
<dbReference type="EMBL" id="CAJVPP010001070">
    <property type="protein sequence ID" value="CAG8532188.1"/>
    <property type="molecule type" value="Genomic_DNA"/>
</dbReference>
<dbReference type="PANTHER" id="PTHR31382">
    <property type="entry name" value="NA(+)/H(+) ANTIPORTER"/>
    <property type="match status" value="1"/>
</dbReference>
<comment type="similarity">
    <text evidence="2">Belongs to the fungal Na(+)/H(+) exchanger family.</text>
</comment>
<gene>
    <name evidence="14" type="ORF">FMOSSE_LOCUS5563</name>
</gene>
<comment type="caution">
    <text evidence="14">The sequence shown here is derived from an EMBL/GenBank/DDBJ whole genome shotgun (WGS) entry which is preliminary data.</text>
</comment>
<keyword evidence="6 12" id="KW-1133">Transmembrane helix</keyword>
<feature type="transmembrane region" description="Helical" evidence="12">
    <location>
        <begin position="243"/>
        <end position="262"/>
    </location>
</feature>
<feature type="transmembrane region" description="Helical" evidence="12">
    <location>
        <begin position="199"/>
        <end position="223"/>
    </location>
</feature>
<dbReference type="InterPro" id="IPR004712">
    <property type="entry name" value="Na+/H+_antiporter_fungi"/>
</dbReference>
<feature type="region of interest" description="Disordered" evidence="11">
    <location>
        <begin position="424"/>
        <end position="448"/>
    </location>
</feature>
<keyword evidence="3" id="KW-0813">Transport</keyword>
<evidence type="ECO:0000256" key="10">
    <source>
        <dbReference type="ARBA" id="ARBA00023201"/>
    </source>
</evidence>
<evidence type="ECO:0000259" key="13">
    <source>
        <dbReference type="Pfam" id="PF00999"/>
    </source>
</evidence>
<evidence type="ECO:0000256" key="3">
    <source>
        <dbReference type="ARBA" id="ARBA00022448"/>
    </source>
</evidence>
<feature type="compositionally biased region" description="Basic and acidic residues" evidence="11">
    <location>
        <begin position="535"/>
        <end position="547"/>
    </location>
</feature>
<keyword evidence="8" id="KW-0406">Ion transport</keyword>
<feature type="transmembrane region" description="Helical" evidence="12">
    <location>
        <begin position="323"/>
        <end position="346"/>
    </location>
</feature>
<dbReference type="GO" id="GO:0036376">
    <property type="term" value="P:sodium ion export across plasma membrane"/>
    <property type="evidence" value="ECO:0007669"/>
    <property type="project" value="InterPro"/>
</dbReference>
<evidence type="ECO:0000256" key="1">
    <source>
        <dbReference type="ARBA" id="ARBA00004141"/>
    </source>
</evidence>
<feature type="transmembrane region" description="Helical" evidence="12">
    <location>
        <begin position="73"/>
        <end position="90"/>
    </location>
</feature>
<keyword evidence="4" id="KW-0050">Antiport</keyword>
<evidence type="ECO:0000256" key="12">
    <source>
        <dbReference type="SAM" id="Phobius"/>
    </source>
</evidence>
<dbReference type="GO" id="GO:0120029">
    <property type="term" value="P:proton export across plasma membrane"/>
    <property type="evidence" value="ECO:0007669"/>
    <property type="project" value="InterPro"/>
</dbReference>
<feature type="transmembrane region" description="Helical" evidence="12">
    <location>
        <begin position="102"/>
        <end position="124"/>
    </location>
</feature>
<feature type="domain" description="Cation/H+ exchanger transmembrane" evidence="13">
    <location>
        <begin position="27"/>
        <end position="414"/>
    </location>
</feature>
<feature type="transmembrane region" description="Helical" evidence="12">
    <location>
        <begin position="36"/>
        <end position="53"/>
    </location>
</feature>
<evidence type="ECO:0000313" key="15">
    <source>
        <dbReference type="Proteomes" id="UP000789375"/>
    </source>
</evidence>
<keyword evidence="15" id="KW-1185">Reference proteome</keyword>
<evidence type="ECO:0000256" key="11">
    <source>
        <dbReference type="SAM" id="MobiDB-lite"/>
    </source>
</evidence>
<accession>A0A9N9FGC3</accession>
<feature type="transmembrane region" description="Helical" evidence="12">
    <location>
        <begin position="12"/>
        <end position="31"/>
    </location>
</feature>
<reference evidence="14" key="1">
    <citation type="submission" date="2021-06" db="EMBL/GenBank/DDBJ databases">
        <authorList>
            <person name="Kallberg Y."/>
            <person name="Tangrot J."/>
            <person name="Rosling A."/>
        </authorList>
    </citation>
    <scope>NUCLEOTIDE SEQUENCE</scope>
    <source>
        <strain evidence="14">87-6 pot B 2015</strain>
    </source>
</reference>
<organism evidence="14 15">
    <name type="scientific">Funneliformis mosseae</name>
    <name type="common">Endomycorrhizal fungus</name>
    <name type="synonym">Glomus mosseae</name>
    <dbReference type="NCBI Taxonomy" id="27381"/>
    <lineage>
        <taxon>Eukaryota</taxon>
        <taxon>Fungi</taxon>
        <taxon>Fungi incertae sedis</taxon>
        <taxon>Mucoromycota</taxon>
        <taxon>Glomeromycotina</taxon>
        <taxon>Glomeromycetes</taxon>
        <taxon>Glomerales</taxon>
        <taxon>Glomeraceae</taxon>
        <taxon>Funneliformis</taxon>
    </lineage>
</organism>
<evidence type="ECO:0000256" key="2">
    <source>
        <dbReference type="ARBA" id="ARBA00005248"/>
    </source>
</evidence>
<name>A0A9N9FGC3_FUNMO</name>
<keyword evidence="9 12" id="KW-0472">Membrane</keyword>
<evidence type="ECO:0000256" key="5">
    <source>
        <dbReference type="ARBA" id="ARBA00022692"/>
    </source>
</evidence>